<dbReference type="RefSeq" id="WP_092131862.1">
    <property type="nucleotide sequence ID" value="NZ_FNQK01000002.1"/>
</dbReference>
<dbReference type="OrthoDB" id="680581at2"/>
<dbReference type="EMBL" id="FNQK01000002">
    <property type="protein sequence ID" value="SDZ81639.1"/>
    <property type="molecule type" value="Genomic_DNA"/>
</dbReference>
<reference evidence="1 2" key="1">
    <citation type="submission" date="2016-10" db="EMBL/GenBank/DDBJ databases">
        <authorList>
            <person name="de Groot N.N."/>
        </authorList>
    </citation>
    <scope>NUCLEOTIDE SEQUENCE [LARGE SCALE GENOMIC DNA]</scope>
    <source>
        <strain evidence="1 2">DSM 23842</strain>
    </source>
</reference>
<name>A0A1H3W3H6_BIZPA</name>
<evidence type="ECO:0000313" key="1">
    <source>
        <dbReference type="EMBL" id="SDZ81639.1"/>
    </source>
</evidence>
<organism evidence="1 2">
    <name type="scientific">Bizionia paragorgiae</name>
    <dbReference type="NCBI Taxonomy" id="283786"/>
    <lineage>
        <taxon>Bacteria</taxon>
        <taxon>Pseudomonadati</taxon>
        <taxon>Bacteroidota</taxon>
        <taxon>Flavobacteriia</taxon>
        <taxon>Flavobacteriales</taxon>
        <taxon>Flavobacteriaceae</taxon>
        <taxon>Bizionia</taxon>
    </lineage>
</organism>
<keyword evidence="2" id="KW-1185">Reference proteome</keyword>
<dbReference type="AlphaFoldDB" id="A0A1H3W3H6"/>
<protein>
    <submittedName>
        <fullName evidence="1">Uncharacterized protein</fullName>
    </submittedName>
</protein>
<proteinExistence type="predicted"/>
<evidence type="ECO:0000313" key="2">
    <source>
        <dbReference type="Proteomes" id="UP000198846"/>
    </source>
</evidence>
<gene>
    <name evidence="1" type="ORF">SAMN04487990_102206</name>
</gene>
<dbReference type="Proteomes" id="UP000198846">
    <property type="component" value="Unassembled WGS sequence"/>
</dbReference>
<sequence length="68" mass="7996">MDSKAKDILTDITRLTNEIESKYPEMQKYLDETRATLPQGAFENSEMDVSALENYRNSLKEMMLKYKK</sequence>
<accession>A0A1H3W3H6</accession>